<reference evidence="13" key="1">
    <citation type="submission" date="2025-08" db="UniProtKB">
        <authorList>
            <consortium name="RefSeq"/>
        </authorList>
    </citation>
    <scope>IDENTIFICATION</scope>
    <source>
        <tissue evidence="13">Gonad</tissue>
    </source>
</reference>
<feature type="compositionally biased region" description="Low complexity" evidence="11">
    <location>
        <begin position="37"/>
        <end position="48"/>
    </location>
</feature>
<dbReference type="GO" id="GO:0003828">
    <property type="term" value="F:alpha-N-acetylneuraminate alpha-2,8-sialyltransferase activity"/>
    <property type="evidence" value="ECO:0007669"/>
    <property type="project" value="TreeGrafter"/>
</dbReference>
<dbReference type="Gene3D" id="3.90.1480.20">
    <property type="entry name" value="Glycosyl transferase family 29"/>
    <property type="match status" value="1"/>
</dbReference>
<dbReference type="OrthoDB" id="10026626at2759"/>
<dbReference type="GO" id="GO:0000139">
    <property type="term" value="C:Golgi membrane"/>
    <property type="evidence" value="ECO:0007669"/>
    <property type="project" value="UniProtKB-SubCell"/>
</dbReference>
<organism evidence="12 13">
    <name type="scientific">Branchiostoma belcheri</name>
    <name type="common">Amphioxus</name>
    <dbReference type="NCBI Taxonomy" id="7741"/>
    <lineage>
        <taxon>Eukaryota</taxon>
        <taxon>Metazoa</taxon>
        <taxon>Chordata</taxon>
        <taxon>Cephalochordata</taxon>
        <taxon>Leptocardii</taxon>
        <taxon>Amphioxiformes</taxon>
        <taxon>Branchiostomatidae</taxon>
        <taxon>Branchiostoma</taxon>
    </lineage>
</organism>
<feature type="region of interest" description="Disordered" evidence="11">
    <location>
        <begin position="1"/>
        <end position="78"/>
    </location>
</feature>
<dbReference type="PANTHER" id="PTHR11987">
    <property type="entry name" value="ALPHA-2,8-SIALYLTRANSFERASE"/>
    <property type="match status" value="1"/>
</dbReference>
<dbReference type="InterPro" id="IPR001675">
    <property type="entry name" value="Glyco_trans_29"/>
</dbReference>
<evidence type="ECO:0000313" key="13">
    <source>
        <dbReference type="RefSeq" id="XP_019621968.1"/>
    </source>
</evidence>
<proteinExistence type="inferred from homology"/>
<keyword evidence="8" id="KW-0333">Golgi apparatus</keyword>
<dbReference type="InterPro" id="IPR038578">
    <property type="entry name" value="GT29-like_sf"/>
</dbReference>
<evidence type="ECO:0000313" key="12">
    <source>
        <dbReference type="Proteomes" id="UP000515135"/>
    </source>
</evidence>
<dbReference type="GO" id="GO:0009311">
    <property type="term" value="P:oligosaccharide metabolic process"/>
    <property type="evidence" value="ECO:0007669"/>
    <property type="project" value="TreeGrafter"/>
</dbReference>
<evidence type="ECO:0000256" key="2">
    <source>
        <dbReference type="ARBA" id="ARBA00006003"/>
    </source>
</evidence>
<evidence type="ECO:0000256" key="6">
    <source>
        <dbReference type="ARBA" id="ARBA00022968"/>
    </source>
</evidence>
<comment type="similarity">
    <text evidence="2">Belongs to the glycosyltransferase 29 family.</text>
</comment>
<keyword evidence="9" id="KW-0472">Membrane</keyword>
<evidence type="ECO:0000256" key="4">
    <source>
        <dbReference type="ARBA" id="ARBA00022679"/>
    </source>
</evidence>
<evidence type="ECO:0000256" key="11">
    <source>
        <dbReference type="SAM" id="MobiDB-lite"/>
    </source>
</evidence>
<keyword evidence="3" id="KW-0328">Glycosyltransferase</keyword>
<evidence type="ECO:0000256" key="8">
    <source>
        <dbReference type="ARBA" id="ARBA00023034"/>
    </source>
</evidence>
<evidence type="ECO:0000256" key="1">
    <source>
        <dbReference type="ARBA" id="ARBA00004323"/>
    </source>
</evidence>
<gene>
    <name evidence="13" type="primary">LOC109468131</name>
</gene>
<dbReference type="Proteomes" id="UP000515135">
    <property type="component" value="Unplaced"/>
</dbReference>
<protein>
    <submittedName>
        <fullName evidence="13">CMP-N-acetylneuraminate-poly-alpha-2, 8-sialyltransferase-like</fullName>
    </submittedName>
</protein>
<dbReference type="InterPro" id="IPR050943">
    <property type="entry name" value="Glycosyltr_29_Sialyltrsf"/>
</dbReference>
<keyword evidence="10" id="KW-0325">Glycoprotein</keyword>
<dbReference type="KEGG" id="bbel:109468131"/>
<accession>A0A6P4YC07</accession>
<evidence type="ECO:0000256" key="9">
    <source>
        <dbReference type="ARBA" id="ARBA00023136"/>
    </source>
</evidence>
<keyword evidence="12" id="KW-1185">Reference proteome</keyword>
<keyword evidence="7" id="KW-1133">Transmembrane helix</keyword>
<evidence type="ECO:0000256" key="3">
    <source>
        <dbReference type="ARBA" id="ARBA00022676"/>
    </source>
</evidence>
<evidence type="ECO:0000256" key="10">
    <source>
        <dbReference type="ARBA" id="ARBA00023180"/>
    </source>
</evidence>
<sequence length="542" mass="60675">MSVGKTMGSGASKDKTPPYPQKTARYMEPASSTDVTDISSAIPSISDPYGTDRDPRPGNGIKNTVGTKDDVDDDDDDDGARLDCYEVARRIDYIKNELSKGRYNIDLQKLDQSKLNKDAKDANNMQTLTEEPTEPLGKLIFFKRMSVASPEKLTVSVQVDCILDCLPQFCLRPKCRLKSLAVSCLALGVLGSCLVLTVYSNDVNVIPSKRAEFGAIFGASWSATSSEATPSERYEEQQEHNSFATGKDWQMNKTALLHLRQHLDPLQTAKTFVLSQEDSAKKRRVPFLFRPGPKDSLYMKDDMYYSLPKVSPFSGRSLGVCSLVGNGGILTGSNCGDQIDSSDFVIRFNMAPVCPPYLDDIGRRTDFVTTSRDRMKSKFDSLKSHKGREKFVHHLHDQYGQDTYIVSAPFTIKSNLGSLLEIPEVLRSHNSSAVPLFINPSHAEKMLHVWRKLGLQLPDGETNFSSGFYYASVALELCDQVNMYGFWPFNEDREGRPVRYHYYKSVDMGGLSNHWHAMDKEFEKLLELHNSGVLQLISGNCR</sequence>
<dbReference type="RefSeq" id="XP_019621968.1">
    <property type="nucleotide sequence ID" value="XM_019766409.1"/>
</dbReference>
<keyword evidence="4" id="KW-0808">Transferase</keyword>
<dbReference type="PANTHER" id="PTHR11987:SF53">
    <property type="entry name" value="ALPHA-2,8-SIALYLTRANSFERASE 8F-LIKE"/>
    <property type="match status" value="1"/>
</dbReference>
<dbReference type="GO" id="GO:0006491">
    <property type="term" value="P:N-glycan processing"/>
    <property type="evidence" value="ECO:0007669"/>
    <property type="project" value="TreeGrafter"/>
</dbReference>
<keyword evidence="5" id="KW-0812">Transmembrane</keyword>
<keyword evidence="6" id="KW-0735">Signal-anchor</keyword>
<dbReference type="CDD" id="cd23963">
    <property type="entry name" value="GT29_ST8SIA"/>
    <property type="match status" value="1"/>
</dbReference>
<name>A0A6P4YC07_BRABE</name>
<dbReference type="GeneID" id="109468131"/>
<dbReference type="AlphaFoldDB" id="A0A6P4YC07"/>
<evidence type="ECO:0000256" key="7">
    <source>
        <dbReference type="ARBA" id="ARBA00022989"/>
    </source>
</evidence>
<evidence type="ECO:0000256" key="5">
    <source>
        <dbReference type="ARBA" id="ARBA00022692"/>
    </source>
</evidence>
<dbReference type="Pfam" id="PF00777">
    <property type="entry name" value="Glyco_transf_29"/>
    <property type="match status" value="1"/>
</dbReference>
<comment type="subcellular location">
    <subcellularLocation>
        <location evidence="1">Golgi apparatus membrane</location>
        <topology evidence="1">Single-pass type II membrane protein</topology>
    </subcellularLocation>
</comment>